<sequence>MSIHRELAGELRGARLNRTPVSPISSRYPDMTGQDGYLIQRILREMDEDEGDVLVGFKVGGASAAIRREFNLTAPHFGYVTEDMILASQAELSVGKLMLPLVEGEVGFILNAELPGHGTTPEDVWAATTHLVPTLEVLDSCTADWAIEEVDIIADNSVSRYMVLGDPVRRELVQLENEEMILTVDGETRRGRSTAVLGDPAESVAWLARALAEQDERLGADNMVFAGAWAEALKFGEGSSIEATFTTLGKVVMKAV</sequence>
<dbReference type="InterPro" id="IPR036663">
    <property type="entry name" value="Fumarylacetoacetase_C_sf"/>
</dbReference>
<dbReference type="OrthoDB" id="9792137at2"/>
<dbReference type="Proteomes" id="UP000215563">
    <property type="component" value="Unassembled WGS sequence"/>
</dbReference>
<keyword evidence="2" id="KW-1185">Reference proteome</keyword>
<evidence type="ECO:0000313" key="1">
    <source>
        <dbReference type="EMBL" id="OXM47359.1"/>
    </source>
</evidence>
<dbReference type="GO" id="GO:0005737">
    <property type="term" value="C:cytoplasm"/>
    <property type="evidence" value="ECO:0007669"/>
    <property type="project" value="TreeGrafter"/>
</dbReference>
<reference evidence="1 2" key="1">
    <citation type="submission" date="2017-07" db="EMBL/GenBank/DDBJ databases">
        <title>Amycolatopsis alba DSM 44262 Genome sequencing and assembly.</title>
        <authorList>
            <person name="Kaur N."/>
            <person name="Mayilraj S."/>
        </authorList>
    </citation>
    <scope>NUCLEOTIDE SEQUENCE [LARGE SCALE GENOMIC DNA]</scope>
    <source>
        <strain evidence="1 2">DSM 44262</strain>
    </source>
</reference>
<dbReference type="SUPFAM" id="SSF56529">
    <property type="entry name" value="FAH"/>
    <property type="match status" value="1"/>
</dbReference>
<gene>
    <name evidence="1" type="ORF">CFP75_24275</name>
</gene>
<comment type="caution">
    <text evidence="1">The sequence shown here is derived from an EMBL/GenBank/DDBJ whole genome shotgun (WGS) entry which is preliminary data.</text>
</comment>
<dbReference type="EMBL" id="NMQU01000076">
    <property type="protein sequence ID" value="OXM47359.1"/>
    <property type="molecule type" value="Genomic_DNA"/>
</dbReference>
<protein>
    <submittedName>
        <fullName evidence="1">2-keto-4-pentenoate hydratase</fullName>
    </submittedName>
</protein>
<evidence type="ECO:0000313" key="2">
    <source>
        <dbReference type="Proteomes" id="UP000215563"/>
    </source>
</evidence>
<dbReference type="AlphaFoldDB" id="A0A229RLK0"/>
<dbReference type="Gene3D" id="3.90.850.10">
    <property type="entry name" value="Fumarylacetoacetase-like, C-terminal domain"/>
    <property type="match status" value="1"/>
</dbReference>
<accession>A0A229RLK0</accession>
<dbReference type="InterPro" id="IPR050772">
    <property type="entry name" value="Hydratase-Decarb/MhpD_sf"/>
</dbReference>
<proteinExistence type="predicted"/>
<dbReference type="GO" id="GO:0008684">
    <property type="term" value="F:2-oxopent-4-enoate hydratase activity"/>
    <property type="evidence" value="ECO:0007669"/>
    <property type="project" value="TreeGrafter"/>
</dbReference>
<dbReference type="PANTHER" id="PTHR30143:SF0">
    <property type="entry name" value="2-KETO-4-PENTENOATE HYDRATASE"/>
    <property type="match status" value="1"/>
</dbReference>
<dbReference type="PANTHER" id="PTHR30143">
    <property type="entry name" value="ACID HYDRATASE"/>
    <property type="match status" value="1"/>
</dbReference>
<organism evidence="1 2">
    <name type="scientific">Amycolatopsis alba DSM 44262</name>
    <dbReference type="NCBI Taxonomy" id="1125972"/>
    <lineage>
        <taxon>Bacteria</taxon>
        <taxon>Bacillati</taxon>
        <taxon>Actinomycetota</taxon>
        <taxon>Actinomycetes</taxon>
        <taxon>Pseudonocardiales</taxon>
        <taxon>Pseudonocardiaceae</taxon>
        <taxon>Amycolatopsis</taxon>
    </lineage>
</organism>
<dbReference type="RefSeq" id="WP_020636102.1">
    <property type="nucleotide sequence ID" value="NZ_KB913032.1"/>
</dbReference>
<name>A0A229RLK0_AMYAL</name>